<organism evidence="7">
    <name type="scientific">marine metagenome</name>
    <dbReference type="NCBI Taxonomy" id="408172"/>
    <lineage>
        <taxon>unclassified sequences</taxon>
        <taxon>metagenomes</taxon>
        <taxon>ecological metagenomes</taxon>
    </lineage>
</organism>
<feature type="non-terminal residue" evidence="7">
    <location>
        <position position="92"/>
    </location>
</feature>
<evidence type="ECO:0000313" key="7">
    <source>
        <dbReference type="EMBL" id="SVD15106.1"/>
    </source>
</evidence>
<sequence>MISADRFCRRKMLTLDSGKEVMLTLEKVVGFRDNDGLELENGDWVRIKSAKEDVIDIISKNDKHHSLLSWHLGNRHLAIELINKKIIRIEKD</sequence>
<proteinExistence type="predicted"/>
<keyword evidence="2" id="KW-0963">Cytoplasm</keyword>
<dbReference type="SUPFAM" id="SSF69737">
    <property type="entry name" value="Urease metallochaperone UreE, C-terminal domain"/>
    <property type="match status" value="1"/>
</dbReference>
<dbReference type="AlphaFoldDB" id="A0A382SYZ1"/>
<protein>
    <recommendedName>
        <fullName evidence="8">UreE urease accessory N-terminal domain-containing protein</fullName>
    </recommendedName>
</protein>
<gene>
    <name evidence="7" type="ORF">METZ01_LOCUS367960</name>
</gene>
<dbReference type="GO" id="GO:0016151">
    <property type="term" value="F:nickel cation binding"/>
    <property type="evidence" value="ECO:0007669"/>
    <property type="project" value="InterPro"/>
</dbReference>
<dbReference type="GO" id="GO:0005737">
    <property type="term" value="C:cytoplasm"/>
    <property type="evidence" value="ECO:0007669"/>
    <property type="project" value="UniProtKB-SubCell"/>
</dbReference>
<evidence type="ECO:0000256" key="3">
    <source>
        <dbReference type="ARBA" id="ARBA00022596"/>
    </source>
</evidence>
<dbReference type="InterPro" id="IPR036118">
    <property type="entry name" value="UreE_N_sf"/>
</dbReference>
<dbReference type="SUPFAM" id="SSF69287">
    <property type="entry name" value="Urease metallochaperone UreE, N-terminal domain"/>
    <property type="match status" value="1"/>
</dbReference>
<evidence type="ECO:0000256" key="2">
    <source>
        <dbReference type="ARBA" id="ARBA00022490"/>
    </source>
</evidence>
<dbReference type="Pfam" id="PF05194">
    <property type="entry name" value="UreE_C"/>
    <property type="match status" value="1"/>
</dbReference>
<dbReference type="InterPro" id="IPR004029">
    <property type="entry name" value="UreE_N"/>
</dbReference>
<accession>A0A382SYZ1</accession>
<evidence type="ECO:0000256" key="4">
    <source>
        <dbReference type="ARBA" id="ARBA00023186"/>
    </source>
</evidence>
<name>A0A382SYZ1_9ZZZZ</name>
<dbReference type="GO" id="GO:0065003">
    <property type="term" value="P:protein-containing complex assembly"/>
    <property type="evidence" value="ECO:0007669"/>
    <property type="project" value="InterPro"/>
</dbReference>
<reference evidence="7" key="1">
    <citation type="submission" date="2018-05" db="EMBL/GenBank/DDBJ databases">
        <authorList>
            <person name="Lanie J.A."/>
            <person name="Ng W.-L."/>
            <person name="Kazmierczak K.M."/>
            <person name="Andrzejewski T.M."/>
            <person name="Davidsen T.M."/>
            <person name="Wayne K.J."/>
            <person name="Tettelin H."/>
            <person name="Glass J.I."/>
            <person name="Rusch D."/>
            <person name="Podicherti R."/>
            <person name="Tsui H.-C.T."/>
            <person name="Winkler M.E."/>
        </authorList>
    </citation>
    <scope>NUCLEOTIDE SEQUENCE</scope>
</reference>
<dbReference type="Gene3D" id="3.30.70.790">
    <property type="entry name" value="UreE, C-terminal domain"/>
    <property type="match status" value="1"/>
</dbReference>
<dbReference type="Gene3D" id="2.60.260.20">
    <property type="entry name" value="Urease metallochaperone UreE, N-terminal domain"/>
    <property type="match status" value="1"/>
</dbReference>
<dbReference type="InterPro" id="IPR007864">
    <property type="entry name" value="UreE_C_dom"/>
</dbReference>
<evidence type="ECO:0008006" key="8">
    <source>
        <dbReference type="Google" id="ProtNLM"/>
    </source>
</evidence>
<keyword evidence="4" id="KW-0143">Chaperone</keyword>
<dbReference type="InterPro" id="IPR012406">
    <property type="entry name" value="UreE"/>
</dbReference>
<evidence type="ECO:0000256" key="1">
    <source>
        <dbReference type="ARBA" id="ARBA00004496"/>
    </source>
</evidence>
<feature type="domain" description="UreE urease accessory N-terminal" evidence="5">
    <location>
        <begin position="4"/>
        <end position="43"/>
    </location>
</feature>
<evidence type="ECO:0000259" key="6">
    <source>
        <dbReference type="Pfam" id="PF05194"/>
    </source>
</evidence>
<dbReference type="PIRSF" id="PIRSF036402">
    <property type="entry name" value="Ureas_acces_UreE"/>
    <property type="match status" value="1"/>
</dbReference>
<comment type="subcellular location">
    <subcellularLocation>
        <location evidence="1">Cytoplasm</location>
    </subcellularLocation>
</comment>
<dbReference type="EMBL" id="UINC01132656">
    <property type="protein sequence ID" value="SVD15106.1"/>
    <property type="molecule type" value="Genomic_DNA"/>
</dbReference>
<dbReference type="Pfam" id="PF02814">
    <property type="entry name" value="UreE_N"/>
    <property type="match status" value="1"/>
</dbReference>
<dbReference type="GO" id="GO:0006457">
    <property type="term" value="P:protein folding"/>
    <property type="evidence" value="ECO:0007669"/>
    <property type="project" value="InterPro"/>
</dbReference>
<feature type="domain" description="Urease accessory protein UreE C-terminal" evidence="6">
    <location>
        <begin position="52"/>
        <end position="92"/>
    </location>
</feature>
<dbReference type="GO" id="GO:0019627">
    <property type="term" value="P:urea metabolic process"/>
    <property type="evidence" value="ECO:0007669"/>
    <property type="project" value="InterPro"/>
</dbReference>
<evidence type="ECO:0000259" key="5">
    <source>
        <dbReference type="Pfam" id="PF02814"/>
    </source>
</evidence>
<keyword evidence="3" id="KW-0533">Nickel</keyword>